<accession>A0A6J5QY57</accession>
<reference evidence="2" key="1">
    <citation type="submission" date="2020-05" db="EMBL/GenBank/DDBJ databases">
        <authorList>
            <person name="Chiriac C."/>
            <person name="Salcher M."/>
            <person name="Ghai R."/>
            <person name="Kavagutti S V."/>
        </authorList>
    </citation>
    <scope>NUCLEOTIDE SEQUENCE</scope>
</reference>
<dbReference type="EMBL" id="LR797454">
    <property type="protein sequence ID" value="CAB4217122.1"/>
    <property type="molecule type" value="Genomic_DNA"/>
</dbReference>
<sequence length="133" mass="16145">MENAWKMAREQVSEQMSMSQAALRDILHEKIEEKVYFIRDGKYGQYVKIGTSKKPYERLETLSRKNDNTIRPESIDHESLYIAWLVPGGRHVESWFHGQFYENRVIGEWFEWNEKMIEVIREYEDNYKRSFDE</sequence>
<evidence type="ECO:0000313" key="2">
    <source>
        <dbReference type="EMBL" id="CAB4186008.1"/>
    </source>
</evidence>
<protein>
    <submittedName>
        <fullName evidence="2">Bacteriophage T5, Orf172 DNA-binding</fullName>
    </submittedName>
</protein>
<evidence type="ECO:0000313" key="4">
    <source>
        <dbReference type="EMBL" id="CAB4217122.1"/>
    </source>
</evidence>
<evidence type="ECO:0000313" key="3">
    <source>
        <dbReference type="EMBL" id="CAB4194183.1"/>
    </source>
</evidence>
<proteinExistence type="predicted"/>
<gene>
    <name evidence="2" type="ORF">UFOVP1135_13</name>
    <name evidence="3" type="ORF">UFOVP1253_6</name>
    <name evidence="4" type="ORF">UFOVP1495_11</name>
</gene>
<evidence type="ECO:0000259" key="1">
    <source>
        <dbReference type="Pfam" id="PF10544"/>
    </source>
</evidence>
<dbReference type="Pfam" id="PF10544">
    <property type="entry name" value="T5orf172"/>
    <property type="match status" value="1"/>
</dbReference>
<dbReference type="GO" id="GO:0003677">
    <property type="term" value="F:DNA binding"/>
    <property type="evidence" value="ECO:0007669"/>
    <property type="project" value="UniProtKB-KW"/>
</dbReference>
<dbReference type="InterPro" id="IPR018306">
    <property type="entry name" value="Phage_T5_Orf172_DNA-bd"/>
</dbReference>
<keyword evidence="2" id="KW-0238">DNA-binding</keyword>
<dbReference type="EMBL" id="LR797208">
    <property type="protein sequence ID" value="CAB4194183.1"/>
    <property type="molecule type" value="Genomic_DNA"/>
</dbReference>
<organism evidence="2">
    <name type="scientific">uncultured Caudovirales phage</name>
    <dbReference type="NCBI Taxonomy" id="2100421"/>
    <lineage>
        <taxon>Viruses</taxon>
        <taxon>Duplodnaviria</taxon>
        <taxon>Heunggongvirae</taxon>
        <taxon>Uroviricota</taxon>
        <taxon>Caudoviricetes</taxon>
        <taxon>Peduoviridae</taxon>
        <taxon>Maltschvirus</taxon>
        <taxon>Maltschvirus maltsch</taxon>
    </lineage>
</organism>
<feature type="domain" description="Bacteriophage T5 Orf172 DNA-binding" evidence="1">
    <location>
        <begin position="35"/>
        <end position="120"/>
    </location>
</feature>
<name>A0A6J5QY57_9CAUD</name>
<dbReference type="EMBL" id="LR797091">
    <property type="protein sequence ID" value="CAB4186008.1"/>
    <property type="molecule type" value="Genomic_DNA"/>
</dbReference>